<dbReference type="Proteomes" id="UP001153069">
    <property type="component" value="Unassembled WGS sequence"/>
</dbReference>
<feature type="compositionally biased region" description="Polar residues" evidence="1">
    <location>
        <begin position="447"/>
        <end position="476"/>
    </location>
</feature>
<feature type="compositionally biased region" description="Basic and acidic residues" evidence="1">
    <location>
        <begin position="332"/>
        <end position="346"/>
    </location>
</feature>
<feature type="compositionally biased region" description="Pro residues" evidence="1">
    <location>
        <begin position="111"/>
        <end position="123"/>
    </location>
</feature>
<reference evidence="2" key="1">
    <citation type="submission" date="2020-06" db="EMBL/GenBank/DDBJ databases">
        <authorList>
            <consortium name="Plant Systems Biology data submission"/>
        </authorList>
    </citation>
    <scope>NUCLEOTIDE SEQUENCE</scope>
    <source>
        <strain evidence="2">D6</strain>
    </source>
</reference>
<gene>
    <name evidence="2" type="ORF">SEMRO_182_G079260.1</name>
</gene>
<comment type="caution">
    <text evidence="2">The sequence shown here is derived from an EMBL/GenBank/DDBJ whole genome shotgun (WGS) entry which is preliminary data.</text>
</comment>
<protein>
    <submittedName>
        <fullName evidence="2">Uncharacterized protein</fullName>
    </submittedName>
</protein>
<dbReference type="EMBL" id="CAICTM010000181">
    <property type="protein sequence ID" value="CAB9503974.1"/>
    <property type="molecule type" value="Genomic_DNA"/>
</dbReference>
<feature type="compositionally biased region" description="Polar residues" evidence="1">
    <location>
        <begin position="65"/>
        <end position="81"/>
    </location>
</feature>
<keyword evidence="3" id="KW-1185">Reference proteome</keyword>
<evidence type="ECO:0000313" key="2">
    <source>
        <dbReference type="EMBL" id="CAB9503974.1"/>
    </source>
</evidence>
<evidence type="ECO:0000256" key="1">
    <source>
        <dbReference type="SAM" id="MobiDB-lite"/>
    </source>
</evidence>
<feature type="region of interest" description="Disordered" evidence="1">
    <location>
        <begin position="328"/>
        <end position="363"/>
    </location>
</feature>
<sequence length="476" mass="52140">MYQQHPPPMQNQGYGMPQQQYPPPDQFGQGSPPQAASYSNALVPSTQPSNPYAIVVAPPQHNMHHQSASNGMPVSPYSQQTPPNPYGGSPQQQPYDQQNRGYGQENHPASHQPPPVSTPPPATRPVHSVDIVPAASSGYPGAPPPPAPATEENQTPAGSAARNKYSAELAQHAPMGASPLPRADMVQKTGYVLSRISFRTIVMKKWKQSFWVQYGPHTMLWFRSQADFEDWLNNPYHTQAQRNFLIKLAVNFAHDLYKPNVRGYQVTQCRTKSYGTKLIRQFKLERWMDYGPTIAAAFGSNNPKEVDDLREALVACMRNTPLNGGIRATGAVRERADTGAPADERGSTSMSPEGGYDSASYAGHQNMGRQVSRSVASANELGMDHKGFDEGINNAAGGAPPPPTGDLLDFSEPVQQQPPPQQQQGHWNAPPQQAYYGHNAMQHGQYPVQNYPGQQMPTQQQNFGPPPVQQQAYGGY</sequence>
<dbReference type="AlphaFoldDB" id="A0A9N8DQA0"/>
<name>A0A9N8DQA0_9STRA</name>
<feature type="compositionally biased region" description="Polar residues" evidence="1">
    <location>
        <begin position="31"/>
        <end position="50"/>
    </location>
</feature>
<dbReference type="OrthoDB" id="47695at2759"/>
<feature type="compositionally biased region" description="Low complexity" evidence="1">
    <location>
        <begin position="10"/>
        <end position="19"/>
    </location>
</feature>
<accession>A0A9N8DQA0</accession>
<feature type="region of interest" description="Disordered" evidence="1">
    <location>
        <begin position="383"/>
        <end position="476"/>
    </location>
</feature>
<proteinExistence type="predicted"/>
<organism evidence="2 3">
    <name type="scientific">Seminavis robusta</name>
    <dbReference type="NCBI Taxonomy" id="568900"/>
    <lineage>
        <taxon>Eukaryota</taxon>
        <taxon>Sar</taxon>
        <taxon>Stramenopiles</taxon>
        <taxon>Ochrophyta</taxon>
        <taxon>Bacillariophyta</taxon>
        <taxon>Bacillariophyceae</taxon>
        <taxon>Bacillariophycidae</taxon>
        <taxon>Naviculales</taxon>
        <taxon>Naviculaceae</taxon>
        <taxon>Seminavis</taxon>
    </lineage>
</organism>
<feature type="region of interest" description="Disordered" evidence="1">
    <location>
        <begin position="1"/>
        <end position="164"/>
    </location>
</feature>
<feature type="compositionally biased region" description="Polar residues" evidence="1">
    <location>
        <begin position="89"/>
        <end position="101"/>
    </location>
</feature>
<evidence type="ECO:0000313" key="3">
    <source>
        <dbReference type="Proteomes" id="UP001153069"/>
    </source>
</evidence>